<dbReference type="AlphaFoldDB" id="A0A6C0JL58"/>
<feature type="compositionally biased region" description="Basic residues" evidence="1">
    <location>
        <begin position="86"/>
        <end position="111"/>
    </location>
</feature>
<evidence type="ECO:0000313" key="2">
    <source>
        <dbReference type="EMBL" id="QHU05197.1"/>
    </source>
</evidence>
<evidence type="ECO:0000256" key="1">
    <source>
        <dbReference type="SAM" id="MobiDB-lite"/>
    </source>
</evidence>
<name>A0A6C0JL58_9ZZZZ</name>
<accession>A0A6C0JL58</accession>
<protein>
    <submittedName>
        <fullName evidence="2">Uncharacterized protein</fullName>
    </submittedName>
</protein>
<organism evidence="2">
    <name type="scientific">viral metagenome</name>
    <dbReference type="NCBI Taxonomy" id="1070528"/>
    <lineage>
        <taxon>unclassified sequences</taxon>
        <taxon>metagenomes</taxon>
        <taxon>organismal metagenomes</taxon>
    </lineage>
</organism>
<sequence>MSDGMYDRKNYYWGISDKQDVPPNGEGGWKFIKKITFRSSEKFFWTKPKSGMVVVSASDLFDEESLNQLIAAININAVSIDETPGGKRKSKSRRTKRSKKSKGTRGRKYRK</sequence>
<proteinExistence type="predicted"/>
<feature type="region of interest" description="Disordered" evidence="1">
    <location>
        <begin position="81"/>
        <end position="111"/>
    </location>
</feature>
<reference evidence="2" key="1">
    <citation type="journal article" date="2020" name="Nature">
        <title>Giant virus diversity and host interactions through global metagenomics.</title>
        <authorList>
            <person name="Schulz F."/>
            <person name="Roux S."/>
            <person name="Paez-Espino D."/>
            <person name="Jungbluth S."/>
            <person name="Walsh D.A."/>
            <person name="Denef V.J."/>
            <person name="McMahon K.D."/>
            <person name="Konstantinidis K.T."/>
            <person name="Eloe-Fadrosh E.A."/>
            <person name="Kyrpides N.C."/>
            <person name="Woyke T."/>
        </authorList>
    </citation>
    <scope>NUCLEOTIDE SEQUENCE</scope>
    <source>
        <strain evidence="2">GVMAG-M-3300027708-5</strain>
    </source>
</reference>
<dbReference type="EMBL" id="MN740409">
    <property type="protein sequence ID" value="QHU05197.1"/>
    <property type="molecule type" value="Genomic_DNA"/>
</dbReference>